<reference evidence="1 2" key="1">
    <citation type="submission" date="2018-03" db="EMBL/GenBank/DDBJ databases">
        <title>Genomic Encyclopedia of Archaeal and Bacterial Type Strains, Phase II (KMG-II): from individual species to whole genera.</title>
        <authorList>
            <person name="Goeker M."/>
        </authorList>
    </citation>
    <scope>NUCLEOTIDE SEQUENCE [LARGE SCALE GENOMIC DNA]</scope>
    <source>
        <strain evidence="1 2">DSM 101533</strain>
    </source>
</reference>
<keyword evidence="2" id="KW-1185">Reference proteome</keyword>
<dbReference type="OrthoDB" id="7865723at2"/>
<comment type="caution">
    <text evidence="1">The sequence shown here is derived from an EMBL/GenBank/DDBJ whole genome shotgun (WGS) entry which is preliminary data.</text>
</comment>
<dbReference type="RefSeq" id="WP_106355620.1">
    <property type="nucleotide sequence ID" value="NZ_PVTP01000003.1"/>
</dbReference>
<evidence type="ECO:0000313" key="1">
    <source>
        <dbReference type="EMBL" id="PRY78804.1"/>
    </source>
</evidence>
<dbReference type="EMBL" id="PVTP01000003">
    <property type="protein sequence ID" value="PRY78804.1"/>
    <property type="molecule type" value="Genomic_DNA"/>
</dbReference>
<name>A0A2T0W1X5_9RHOB</name>
<organism evidence="1 2">
    <name type="scientific">Yoonia maritima</name>
    <dbReference type="NCBI Taxonomy" id="1435347"/>
    <lineage>
        <taxon>Bacteria</taxon>
        <taxon>Pseudomonadati</taxon>
        <taxon>Pseudomonadota</taxon>
        <taxon>Alphaproteobacteria</taxon>
        <taxon>Rhodobacterales</taxon>
        <taxon>Paracoccaceae</taxon>
        <taxon>Yoonia</taxon>
    </lineage>
</organism>
<dbReference type="Proteomes" id="UP000238007">
    <property type="component" value="Unassembled WGS sequence"/>
</dbReference>
<proteinExistence type="predicted"/>
<sequence>MDFAFEIAGFRCEANSMRMRGRTLEASFETDAAGPLSDAFLNNTAVSFLGASELSSAYAIKAIETDAANGCTAVFDVLSAA</sequence>
<protein>
    <submittedName>
        <fullName evidence="1">Uncharacterized protein</fullName>
    </submittedName>
</protein>
<dbReference type="AlphaFoldDB" id="A0A2T0W1X5"/>
<accession>A0A2T0W1X5</accession>
<evidence type="ECO:0000313" key="2">
    <source>
        <dbReference type="Proteomes" id="UP000238007"/>
    </source>
</evidence>
<gene>
    <name evidence="1" type="ORF">CLV80_103129</name>
</gene>